<sequence length="110" mass="12294">MPNIIVHHGIASYIMKNYRCGCGAGSSNISIGTGAGVRSSNCNIGSEDDDTKYYKDYKDEGFSEDDDDYIPLDDKRFEFLNANKDECIASLQENASFFLSNIGWCNRLKK</sequence>
<protein>
    <submittedName>
        <fullName evidence="1">Uncharacterized protein</fullName>
    </submittedName>
</protein>
<dbReference type="Proteomes" id="UP001164929">
    <property type="component" value="Chromosome 7"/>
</dbReference>
<evidence type="ECO:0000313" key="1">
    <source>
        <dbReference type="EMBL" id="KAJ6990694.1"/>
    </source>
</evidence>
<organism evidence="1 2">
    <name type="scientific">Populus alba x Populus x berolinensis</name>
    <dbReference type="NCBI Taxonomy" id="444605"/>
    <lineage>
        <taxon>Eukaryota</taxon>
        <taxon>Viridiplantae</taxon>
        <taxon>Streptophyta</taxon>
        <taxon>Embryophyta</taxon>
        <taxon>Tracheophyta</taxon>
        <taxon>Spermatophyta</taxon>
        <taxon>Magnoliopsida</taxon>
        <taxon>eudicotyledons</taxon>
        <taxon>Gunneridae</taxon>
        <taxon>Pentapetalae</taxon>
        <taxon>rosids</taxon>
        <taxon>fabids</taxon>
        <taxon>Malpighiales</taxon>
        <taxon>Salicaceae</taxon>
        <taxon>Saliceae</taxon>
        <taxon>Populus</taxon>
    </lineage>
</organism>
<accession>A0AAD6VWZ7</accession>
<name>A0AAD6VWZ7_9ROSI</name>
<reference evidence="1" key="1">
    <citation type="journal article" date="2023" name="Mol. Ecol. Resour.">
        <title>Chromosome-level genome assembly of a triploid poplar Populus alba 'Berolinensis'.</title>
        <authorList>
            <person name="Chen S."/>
            <person name="Yu Y."/>
            <person name="Wang X."/>
            <person name="Wang S."/>
            <person name="Zhang T."/>
            <person name="Zhou Y."/>
            <person name="He R."/>
            <person name="Meng N."/>
            <person name="Wang Y."/>
            <person name="Liu W."/>
            <person name="Liu Z."/>
            <person name="Liu J."/>
            <person name="Guo Q."/>
            <person name="Huang H."/>
            <person name="Sederoff R.R."/>
            <person name="Wang G."/>
            <person name="Qu G."/>
            <person name="Chen S."/>
        </authorList>
    </citation>
    <scope>NUCLEOTIDE SEQUENCE</scope>
    <source>
        <strain evidence="1">SC-2020</strain>
    </source>
</reference>
<evidence type="ECO:0000313" key="2">
    <source>
        <dbReference type="Proteomes" id="UP001164929"/>
    </source>
</evidence>
<proteinExistence type="predicted"/>
<keyword evidence="2" id="KW-1185">Reference proteome</keyword>
<comment type="caution">
    <text evidence="1">The sequence shown here is derived from an EMBL/GenBank/DDBJ whole genome shotgun (WGS) entry which is preliminary data.</text>
</comment>
<gene>
    <name evidence="1" type="ORF">NC653_019068</name>
</gene>
<dbReference type="AlphaFoldDB" id="A0AAD6VWZ7"/>
<dbReference type="EMBL" id="JAQIZT010000007">
    <property type="protein sequence ID" value="KAJ6990694.1"/>
    <property type="molecule type" value="Genomic_DNA"/>
</dbReference>